<dbReference type="GO" id="GO:0015291">
    <property type="term" value="F:secondary active transmembrane transporter activity"/>
    <property type="evidence" value="ECO:0007669"/>
    <property type="project" value="UniProtKB-ARBA"/>
</dbReference>
<feature type="transmembrane region" description="Helical" evidence="10">
    <location>
        <begin position="834"/>
        <end position="855"/>
    </location>
</feature>
<dbReference type="InterPro" id="IPR044772">
    <property type="entry name" value="NO3_transporter"/>
</dbReference>
<dbReference type="PROSITE" id="PS50850">
    <property type="entry name" value="MFS"/>
    <property type="match status" value="1"/>
</dbReference>
<dbReference type="GO" id="GO:0015112">
    <property type="term" value="F:nitrate transmembrane transporter activity"/>
    <property type="evidence" value="ECO:0007669"/>
    <property type="project" value="InterPro"/>
</dbReference>
<gene>
    <name evidence="12" type="ORF">DW352_20310</name>
</gene>
<evidence type="ECO:0000256" key="10">
    <source>
        <dbReference type="SAM" id="Phobius"/>
    </source>
</evidence>
<evidence type="ECO:0000256" key="4">
    <source>
        <dbReference type="ARBA" id="ARBA00022475"/>
    </source>
</evidence>
<comment type="subcellular location">
    <subcellularLocation>
        <location evidence="1">Cell inner membrane</location>
        <topology evidence="1">Multi-pass membrane protein</topology>
    </subcellularLocation>
</comment>
<comment type="similarity">
    <text evidence="2">Belongs to the major facilitator superfamily. Nitrate/nitrite porter (TC 2.A.1.8) family.</text>
</comment>
<evidence type="ECO:0000256" key="6">
    <source>
        <dbReference type="ARBA" id="ARBA00022692"/>
    </source>
</evidence>
<dbReference type="AlphaFoldDB" id="A0A346A0G3"/>
<dbReference type="InterPro" id="IPR036259">
    <property type="entry name" value="MFS_trans_sf"/>
</dbReference>
<dbReference type="EMBL" id="CP031417">
    <property type="protein sequence ID" value="AXK82660.1"/>
    <property type="molecule type" value="Genomic_DNA"/>
</dbReference>
<dbReference type="Proteomes" id="UP000254889">
    <property type="component" value="Chromosome"/>
</dbReference>
<evidence type="ECO:0000256" key="9">
    <source>
        <dbReference type="ARBA" id="ARBA00023136"/>
    </source>
</evidence>
<proteinExistence type="inferred from homology"/>
<feature type="transmembrane region" description="Helical" evidence="10">
    <location>
        <begin position="725"/>
        <end position="745"/>
    </location>
</feature>
<dbReference type="SUPFAM" id="SSF103473">
    <property type="entry name" value="MFS general substrate transporter"/>
    <property type="match status" value="2"/>
</dbReference>
<keyword evidence="4" id="KW-1003">Cell membrane</keyword>
<evidence type="ECO:0000256" key="7">
    <source>
        <dbReference type="ARBA" id="ARBA00022989"/>
    </source>
</evidence>
<feature type="transmembrane region" description="Helical" evidence="10">
    <location>
        <begin position="223"/>
        <end position="242"/>
    </location>
</feature>
<evidence type="ECO:0000256" key="2">
    <source>
        <dbReference type="ARBA" id="ARBA00008432"/>
    </source>
</evidence>
<evidence type="ECO:0000313" key="12">
    <source>
        <dbReference type="EMBL" id="AXK82660.1"/>
    </source>
</evidence>
<feature type="transmembrane region" description="Helical" evidence="10">
    <location>
        <begin position="692"/>
        <end position="713"/>
    </location>
</feature>
<feature type="transmembrane region" description="Helical" evidence="10">
    <location>
        <begin position="315"/>
        <end position="336"/>
    </location>
</feature>
<accession>A0A346A0G3</accession>
<feature type="transmembrane region" description="Helical" evidence="10">
    <location>
        <begin position="284"/>
        <end position="303"/>
    </location>
</feature>
<feature type="transmembrane region" description="Helical" evidence="10">
    <location>
        <begin position="778"/>
        <end position="800"/>
    </location>
</feature>
<evidence type="ECO:0000256" key="5">
    <source>
        <dbReference type="ARBA" id="ARBA00022519"/>
    </source>
</evidence>
<dbReference type="OrthoDB" id="9771451at2"/>
<evidence type="ECO:0000256" key="1">
    <source>
        <dbReference type="ARBA" id="ARBA00004429"/>
    </source>
</evidence>
<feature type="transmembrane region" description="Helical" evidence="10">
    <location>
        <begin position="752"/>
        <end position="772"/>
    </location>
</feature>
<keyword evidence="6 10" id="KW-0812">Transmembrane</keyword>
<evidence type="ECO:0000256" key="8">
    <source>
        <dbReference type="ARBA" id="ARBA00023063"/>
    </source>
</evidence>
<dbReference type="FunFam" id="1.20.1250.20:FF:000024">
    <property type="entry name" value="Nitrite extrusion protein NarK"/>
    <property type="match status" value="1"/>
</dbReference>
<feature type="transmembrane region" description="Helical" evidence="10">
    <location>
        <begin position="254"/>
        <end position="272"/>
    </location>
</feature>
<dbReference type="InterPro" id="IPR011701">
    <property type="entry name" value="MFS"/>
</dbReference>
<feature type="transmembrane region" description="Helical" evidence="10">
    <location>
        <begin position="387"/>
        <end position="408"/>
    </location>
</feature>
<dbReference type="KEGG" id="ptaw:DW352_20310"/>
<feature type="transmembrane region" description="Helical" evidence="10">
    <location>
        <begin position="138"/>
        <end position="163"/>
    </location>
</feature>
<keyword evidence="13" id="KW-1185">Reference proteome</keyword>
<feature type="transmembrane region" description="Helical" evidence="10">
    <location>
        <begin position="536"/>
        <end position="556"/>
    </location>
</feature>
<dbReference type="GO" id="GO:0042128">
    <property type="term" value="P:nitrate assimilation"/>
    <property type="evidence" value="ECO:0007669"/>
    <property type="project" value="UniProtKB-KW"/>
</dbReference>
<dbReference type="PANTHER" id="PTHR23515">
    <property type="entry name" value="HIGH-AFFINITY NITRATE TRANSPORTER 2.3"/>
    <property type="match status" value="1"/>
</dbReference>
<keyword evidence="7 10" id="KW-1133">Transmembrane helix</keyword>
<evidence type="ECO:0000259" key="11">
    <source>
        <dbReference type="PROSITE" id="PS50850"/>
    </source>
</evidence>
<feature type="transmembrane region" description="Helical" evidence="10">
    <location>
        <begin position="649"/>
        <end position="671"/>
    </location>
</feature>
<feature type="transmembrane region" description="Helical" evidence="10">
    <location>
        <begin position="605"/>
        <end position="629"/>
    </location>
</feature>
<feature type="transmembrane region" description="Helical" evidence="10">
    <location>
        <begin position="169"/>
        <end position="187"/>
    </location>
</feature>
<keyword evidence="3" id="KW-0813">Transport</keyword>
<dbReference type="InterPro" id="IPR020846">
    <property type="entry name" value="MFS_dom"/>
</dbReference>
<feature type="transmembrane region" description="Helical" evidence="10">
    <location>
        <begin position="506"/>
        <end position="524"/>
    </location>
</feature>
<keyword evidence="8" id="KW-0534">Nitrate assimilation</keyword>
<feature type="transmembrane region" description="Helical" evidence="10">
    <location>
        <begin position="21"/>
        <end position="39"/>
    </location>
</feature>
<feature type="transmembrane region" description="Helical" evidence="10">
    <location>
        <begin position="867"/>
        <end position="887"/>
    </location>
</feature>
<dbReference type="Pfam" id="PF07690">
    <property type="entry name" value="MFS_1"/>
    <property type="match status" value="2"/>
</dbReference>
<feature type="transmembrane region" description="Helical" evidence="10">
    <location>
        <begin position="562"/>
        <end position="584"/>
    </location>
</feature>
<dbReference type="GO" id="GO:0005886">
    <property type="term" value="C:plasma membrane"/>
    <property type="evidence" value="ECO:0007669"/>
    <property type="project" value="UniProtKB-SubCell"/>
</dbReference>
<sequence length="912" mass="99160">MQEQTVTGTAGQGRALWMSTIAFTVCFAVWTIFAIIGIQIKQQLNLNETEFGLLVGTPILTGSLVRIFLGIWTDQYGGRRVYTVVMLTAALATFLLTYAHTYTQILIAALGVGIAGGAFAVGVAYVSRWYPPERQGTALGIFGAGNVGAAVTKFCAPFVLVAYGWQTTAQVWAVAIAVMGVIFWFATKEDPVELARRAKGERPRSAWLELDALKNVQVWRFSLYYFFAFGAFVALSLWLPRYLIGVYKLDIESAGMLAAAYSIPASLFRAYGGHLSDKYGARRIMYWMFGVSVLITFILAYPPTTYTIQGIKGPITFHMATGVVTFVTLMFVLGFFMSLGKAAVYKHIPVYYPKNVGAVGGLVGMIGGLGGFVLPIAFGVLNDLTGIWTSCFMLLFLIAAGSLIWMHLAIRRMEREALAPSLERLPQFPEMVPIHEEKHVGALAGMITEWKPEDPAFWEAKGKAIARRNLWLSIPALLLAFAIWMVWSVVVAKLPAVGFKFTTDQLFWLAAMPGLSGATLRIFYSFMPPIFGGRLWTSVSTWSLMIPAVGIGLAVQSPDTPYIIFLSLALLCGFGGGNFASSMANISFFFPKAEKGNALALNAGLGNLGVSVGQFLIPLVITTAVFGWLGGDPQPASAGAKLWLQNAGFIWVPFIAISATAAWFGMNDIAAMKASFADQAVIFKRKHNWLMCWLYTGTFGSFIGYSAGFPLLAKTEFPQVDSLKYVFLGPLVGALSRSATGWLADRYGGGRVTLWVFGLMIAAVAGVLYFLGVKDEPYAFWGFFAMFMILFFATGVGNASTFQMIPAIMRTEMPRLESSLALPARQRQAEMESAAIIGFTSAVAAYGAFFIPKAYGSSISLTGGPEVALWGFMAFYVTCVGITWGFYTRRGGLLHDVERGKSLPPAAPQPAE</sequence>
<feature type="domain" description="Major facilitator superfamily (MFS) profile" evidence="11">
    <location>
        <begin position="14"/>
        <end position="414"/>
    </location>
</feature>
<dbReference type="NCBIfam" id="TIGR00886">
    <property type="entry name" value="2A0108"/>
    <property type="match status" value="1"/>
</dbReference>
<keyword evidence="5" id="KW-0997">Cell inner membrane</keyword>
<keyword evidence="9 10" id="KW-0472">Membrane</keyword>
<feature type="transmembrane region" description="Helical" evidence="10">
    <location>
        <begin position="356"/>
        <end position="381"/>
    </location>
</feature>
<name>A0A346A0G3_9HYPH</name>
<feature type="transmembrane region" description="Helical" evidence="10">
    <location>
        <begin position="81"/>
        <end position="99"/>
    </location>
</feature>
<dbReference type="CDD" id="cd17341">
    <property type="entry name" value="MFS_NRT2_like"/>
    <property type="match status" value="2"/>
</dbReference>
<organism evidence="12 13">
    <name type="scientific">Pseudolabrys taiwanensis</name>
    <dbReference type="NCBI Taxonomy" id="331696"/>
    <lineage>
        <taxon>Bacteria</taxon>
        <taxon>Pseudomonadati</taxon>
        <taxon>Pseudomonadota</taxon>
        <taxon>Alphaproteobacteria</taxon>
        <taxon>Hyphomicrobiales</taxon>
        <taxon>Xanthobacteraceae</taxon>
        <taxon>Pseudolabrys</taxon>
    </lineage>
</organism>
<evidence type="ECO:0000313" key="13">
    <source>
        <dbReference type="Proteomes" id="UP000254889"/>
    </source>
</evidence>
<dbReference type="GO" id="GO:0015113">
    <property type="term" value="F:nitrite transmembrane transporter activity"/>
    <property type="evidence" value="ECO:0007669"/>
    <property type="project" value="InterPro"/>
</dbReference>
<dbReference type="Gene3D" id="1.20.1250.20">
    <property type="entry name" value="MFS general substrate transporter like domains"/>
    <property type="match status" value="3"/>
</dbReference>
<reference evidence="12 13" key="1">
    <citation type="submission" date="2018-07" db="EMBL/GenBank/DDBJ databases">
        <authorList>
            <person name="Quirk P.G."/>
            <person name="Krulwich T.A."/>
        </authorList>
    </citation>
    <scope>NUCLEOTIDE SEQUENCE [LARGE SCALE GENOMIC DNA]</scope>
    <source>
        <strain evidence="12 13">CC-BB4</strain>
    </source>
</reference>
<dbReference type="InterPro" id="IPR004737">
    <property type="entry name" value="NO3_transporter_NarK/NarU-like"/>
</dbReference>
<feature type="transmembrane region" description="Helical" evidence="10">
    <location>
        <begin position="51"/>
        <end position="69"/>
    </location>
</feature>
<evidence type="ECO:0000256" key="3">
    <source>
        <dbReference type="ARBA" id="ARBA00022448"/>
    </source>
</evidence>
<feature type="transmembrane region" description="Helical" evidence="10">
    <location>
        <begin position="105"/>
        <end position="126"/>
    </location>
</feature>
<protein>
    <submittedName>
        <fullName evidence="12">MFS transporter</fullName>
    </submittedName>
</protein>
<feature type="transmembrane region" description="Helical" evidence="10">
    <location>
        <begin position="470"/>
        <end position="494"/>
    </location>
</feature>
<dbReference type="RefSeq" id="WP_115693039.1">
    <property type="nucleotide sequence ID" value="NZ_CP031417.1"/>
</dbReference>